<dbReference type="SMART" id="SM01172">
    <property type="entry name" value="DUF3700"/>
    <property type="match status" value="1"/>
</dbReference>
<dbReference type="InterPro" id="IPR044828">
    <property type="entry name" value="TSJT1-like"/>
</dbReference>
<dbReference type="OrthoDB" id="2019121at2759"/>
<evidence type="ECO:0000313" key="4">
    <source>
        <dbReference type="Proteomes" id="UP000807115"/>
    </source>
</evidence>
<proteinExistence type="predicted"/>
<organism evidence="3 4">
    <name type="scientific">Sorghum bicolor</name>
    <name type="common">Sorghum</name>
    <name type="synonym">Sorghum vulgare</name>
    <dbReference type="NCBI Taxonomy" id="4558"/>
    <lineage>
        <taxon>Eukaryota</taxon>
        <taxon>Viridiplantae</taxon>
        <taxon>Streptophyta</taxon>
        <taxon>Embryophyta</taxon>
        <taxon>Tracheophyta</taxon>
        <taxon>Spermatophyta</taxon>
        <taxon>Magnoliopsida</taxon>
        <taxon>Liliopsida</taxon>
        <taxon>Poales</taxon>
        <taxon>Poaceae</taxon>
        <taxon>PACMAD clade</taxon>
        <taxon>Panicoideae</taxon>
        <taxon>Andropogonodae</taxon>
        <taxon>Andropogoneae</taxon>
        <taxon>Sorghinae</taxon>
        <taxon>Sorghum</taxon>
    </lineage>
</organism>
<dbReference type="OMA" id="ADWSAQY"/>
<feature type="region of interest" description="Disordered" evidence="1">
    <location>
        <begin position="1"/>
        <end position="23"/>
    </location>
</feature>
<dbReference type="InterPro" id="IPR029055">
    <property type="entry name" value="Ntn_hydrolases_N"/>
</dbReference>
<comment type="caution">
    <text evidence="3">The sequence shown here is derived from an EMBL/GenBank/DDBJ whole genome shotgun (WGS) entry which is preliminary data.</text>
</comment>
<dbReference type="KEGG" id="sbi:8061173"/>
<dbReference type="Gramene" id="EER93297">
    <property type="protein sequence ID" value="EER93297"/>
    <property type="gene ID" value="SORBI_3001G057600"/>
</dbReference>
<evidence type="ECO:0000256" key="1">
    <source>
        <dbReference type="SAM" id="MobiDB-lite"/>
    </source>
</evidence>
<evidence type="ECO:0000259" key="2">
    <source>
        <dbReference type="SMART" id="SM01172"/>
    </source>
</evidence>
<dbReference type="PANTHER" id="PTHR45952:SF14">
    <property type="entry name" value="DUF3700 DOMAIN-CONTAINING PROTEIN"/>
    <property type="match status" value="1"/>
</dbReference>
<feature type="domain" description="DUF3700" evidence="2">
    <location>
        <begin position="2"/>
        <end position="224"/>
    </location>
</feature>
<dbReference type="AlphaFoldDB" id="A0A921UW69"/>
<protein>
    <recommendedName>
        <fullName evidence="2">DUF3700 domain-containing protein</fullName>
    </recommendedName>
</protein>
<sequence>MLAVFDRSVAPSPEGLRQPGAAGGDSAACLADRFREARPDAVTVNLGGSGAMAYSSSKQSPLLPRLFGAVDNIFCMFQGTIANFAVLKQQYGLSKGTNEVNIIIEAYRTLRDRGPYPADQVVRDISGKFAFVLYDCTTKSVFMATDPDGNVPFYWGADTDGRLVVSDDIDLVKKACGKSSAPFPKGFFFTTSGGLKSYEHPMNEVKPVPWVDSKGEVCGTTYTVDASAKKETKTSIPRVGSAADWSSQY</sequence>
<dbReference type="EMBL" id="CM027680">
    <property type="protein sequence ID" value="KAG0547194.1"/>
    <property type="molecule type" value="Genomic_DNA"/>
</dbReference>
<dbReference type="SUPFAM" id="SSF56235">
    <property type="entry name" value="N-terminal nucleophile aminohydrolases (Ntn hydrolases)"/>
    <property type="match status" value="1"/>
</dbReference>
<dbReference type="Proteomes" id="UP000807115">
    <property type="component" value="Chromosome 1"/>
</dbReference>
<dbReference type="InterPro" id="IPR024286">
    <property type="entry name" value="DUF3700"/>
</dbReference>
<reference evidence="3" key="2">
    <citation type="submission" date="2020-10" db="EMBL/GenBank/DDBJ databases">
        <authorList>
            <person name="Cooper E.A."/>
            <person name="Brenton Z.W."/>
            <person name="Flinn B.S."/>
            <person name="Jenkins J."/>
            <person name="Shu S."/>
            <person name="Flowers D."/>
            <person name="Luo F."/>
            <person name="Wang Y."/>
            <person name="Xia P."/>
            <person name="Barry K."/>
            <person name="Daum C."/>
            <person name="Lipzen A."/>
            <person name="Yoshinaga Y."/>
            <person name="Schmutz J."/>
            <person name="Saski C."/>
            <person name="Vermerris W."/>
            <person name="Kresovich S."/>
        </authorList>
    </citation>
    <scope>NUCLEOTIDE SEQUENCE</scope>
</reference>
<dbReference type="Pfam" id="PF12481">
    <property type="entry name" value="DUF3700"/>
    <property type="match status" value="1"/>
</dbReference>
<gene>
    <name evidence="3" type="ORF">BDA96_01G058600</name>
</gene>
<dbReference type="PANTHER" id="PTHR45952">
    <property type="entry name" value="ALUMINUM INDUCED PROTEIN WITH YGL AND LRDR MOTIFS"/>
    <property type="match status" value="1"/>
</dbReference>
<dbReference type="CDD" id="cd01910">
    <property type="entry name" value="Wali7"/>
    <property type="match status" value="1"/>
</dbReference>
<dbReference type="Gene3D" id="3.60.20.10">
    <property type="entry name" value="Glutamine Phosphoribosylpyrophosphate, subunit 1, domain 1"/>
    <property type="match status" value="1"/>
</dbReference>
<accession>A0A921UW69</accession>
<reference evidence="3" key="1">
    <citation type="journal article" date="2019" name="BMC Genomics">
        <title>A new reference genome for Sorghum bicolor reveals high levels of sequence similarity between sweet and grain genotypes: implications for the genetics of sugar metabolism.</title>
        <authorList>
            <person name="Cooper E.A."/>
            <person name="Brenton Z.W."/>
            <person name="Flinn B.S."/>
            <person name="Jenkins J."/>
            <person name="Shu S."/>
            <person name="Flowers D."/>
            <person name="Luo F."/>
            <person name="Wang Y."/>
            <person name="Xia P."/>
            <person name="Barry K."/>
            <person name="Daum C."/>
            <person name="Lipzen A."/>
            <person name="Yoshinaga Y."/>
            <person name="Schmutz J."/>
            <person name="Saski C."/>
            <person name="Vermerris W."/>
            <person name="Kresovich S."/>
        </authorList>
    </citation>
    <scope>NUCLEOTIDE SEQUENCE</scope>
</reference>
<evidence type="ECO:0000313" key="3">
    <source>
        <dbReference type="EMBL" id="KAG0547194.1"/>
    </source>
</evidence>
<name>A0A921UW69_SORBI</name>